<keyword evidence="3" id="KW-1185">Reference proteome</keyword>
<dbReference type="RefSeq" id="WP_019854996.1">
    <property type="nucleotide sequence ID" value="NZ_PVSR01000006.1"/>
</dbReference>
<keyword evidence="1" id="KW-0472">Membrane</keyword>
<accession>A0A2T0GYC6</accession>
<dbReference type="EMBL" id="PVSR01000006">
    <property type="protein sequence ID" value="PRW64109.1"/>
    <property type="molecule type" value="Genomic_DNA"/>
</dbReference>
<dbReference type="InParanoid" id="A0A2T0GYC6"/>
<keyword evidence="1" id="KW-1133">Transmembrane helix</keyword>
<evidence type="ECO:0000313" key="3">
    <source>
        <dbReference type="Proteomes" id="UP000239352"/>
    </source>
</evidence>
<feature type="transmembrane region" description="Helical" evidence="1">
    <location>
        <begin position="30"/>
        <end position="56"/>
    </location>
</feature>
<protein>
    <submittedName>
        <fullName evidence="2">Uncharacterized protein</fullName>
    </submittedName>
</protein>
<sequence>MSAPGIGKDPRQLSLPDFSSVSRLPKPLKALVYLVMLALLTTAGVSALLATTVIIGQLTGSFDITMFIGR</sequence>
<gene>
    <name evidence="2" type="ORF">CEP50_06810</name>
</gene>
<evidence type="ECO:0000313" key="2">
    <source>
        <dbReference type="EMBL" id="PRW64109.1"/>
    </source>
</evidence>
<dbReference type="AlphaFoldDB" id="A0A2T0GYC6"/>
<evidence type="ECO:0000256" key="1">
    <source>
        <dbReference type="SAM" id="Phobius"/>
    </source>
</evidence>
<keyword evidence="1" id="KW-0812">Transmembrane</keyword>
<proteinExistence type="predicted"/>
<dbReference type="Proteomes" id="UP000239352">
    <property type="component" value="Unassembled WGS sequence"/>
</dbReference>
<name>A0A2T0GYC6_ACTMO</name>
<comment type="caution">
    <text evidence="2">The sequence shown here is derived from an EMBL/GenBank/DDBJ whole genome shotgun (WGS) entry which is preliminary data.</text>
</comment>
<reference evidence="2 3" key="1">
    <citation type="submission" date="2018-03" db="EMBL/GenBank/DDBJ databases">
        <title>Actinopolyspora mortivallis from Sahara, screening for active biomolecules.</title>
        <authorList>
            <person name="Selama O."/>
            <person name="Wellington E.M.H."/>
            <person name="Hacene H."/>
        </authorList>
    </citation>
    <scope>NUCLEOTIDE SEQUENCE [LARGE SCALE GENOMIC DNA]</scope>
    <source>
        <strain evidence="2 3">M5A</strain>
    </source>
</reference>
<organism evidence="2 3">
    <name type="scientific">Actinopolyspora mortivallis</name>
    <dbReference type="NCBI Taxonomy" id="33906"/>
    <lineage>
        <taxon>Bacteria</taxon>
        <taxon>Bacillati</taxon>
        <taxon>Actinomycetota</taxon>
        <taxon>Actinomycetes</taxon>
        <taxon>Actinopolysporales</taxon>
        <taxon>Actinopolysporaceae</taxon>
        <taxon>Actinopolyspora</taxon>
    </lineage>
</organism>